<feature type="chain" id="PRO_5020182980" description="GOLD domain-containing protein" evidence="2">
    <location>
        <begin position="19"/>
        <end position="91"/>
    </location>
</feature>
<keyword evidence="4" id="KW-1185">Reference proteome</keyword>
<gene>
    <name evidence="3" type="ORF">L596_010575</name>
</gene>
<dbReference type="AlphaFoldDB" id="A0A4U5PK47"/>
<comment type="caution">
    <text evidence="3">The sequence shown here is derived from an EMBL/GenBank/DDBJ whole genome shotgun (WGS) entry which is preliminary data.</text>
</comment>
<evidence type="ECO:0000313" key="4">
    <source>
        <dbReference type="Proteomes" id="UP000298663"/>
    </source>
</evidence>
<keyword evidence="1" id="KW-1133">Transmembrane helix</keyword>
<feature type="transmembrane region" description="Helical" evidence="1">
    <location>
        <begin position="62"/>
        <end position="81"/>
    </location>
</feature>
<name>A0A4U5PK47_STECR</name>
<evidence type="ECO:0000313" key="3">
    <source>
        <dbReference type="EMBL" id="TKR96574.1"/>
    </source>
</evidence>
<keyword evidence="1" id="KW-0472">Membrane</keyword>
<evidence type="ECO:0000256" key="1">
    <source>
        <dbReference type="SAM" id="Phobius"/>
    </source>
</evidence>
<sequence>MRFLVLLVLASLPFSGLSAVFRQYSGISLSTSVLPTNTVQPTLEPREDEATRQVLWLMRQSMLVLSVLMTVFVLLTAVVALKRKEEWKGVY</sequence>
<proteinExistence type="predicted"/>
<reference evidence="3 4" key="1">
    <citation type="journal article" date="2015" name="Genome Biol.">
        <title>Comparative genomics of Steinernema reveals deeply conserved gene regulatory networks.</title>
        <authorList>
            <person name="Dillman A.R."/>
            <person name="Macchietto M."/>
            <person name="Porter C.F."/>
            <person name="Rogers A."/>
            <person name="Williams B."/>
            <person name="Antoshechkin I."/>
            <person name="Lee M.M."/>
            <person name="Goodwin Z."/>
            <person name="Lu X."/>
            <person name="Lewis E.E."/>
            <person name="Goodrich-Blair H."/>
            <person name="Stock S.P."/>
            <person name="Adams B.J."/>
            <person name="Sternberg P.W."/>
            <person name="Mortazavi A."/>
        </authorList>
    </citation>
    <scope>NUCLEOTIDE SEQUENCE [LARGE SCALE GENOMIC DNA]</scope>
    <source>
        <strain evidence="3 4">ALL</strain>
    </source>
</reference>
<evidence type="ECO:0008006" key="5">
    <source>
        <dbReference type="Google" id="ProtNLM"/>
    </source>
</evidence>
<keyword evidence="1" id="KW-0812">Transmembrane</keyword>
<dbReference type="EMBL" id="AZBU02000002">
    <property type="protein sequence ID" value="TKR96574.1"/>
    <property type="molecule type" value="Genomic_DNA"/>
</dbReference>
<feature type="signal peptide" evidence="2">
    <location>
        <begin position="1"/>
        <end position="18"/>
    </location>
</feature>
<evidence type="ECO:0000256" key="2">
    <source>
        <dbReference type="SAM" id="SignalP"/>
    </source>
</evidence>
<dbReference type="Proteomes" id="UP000298663">
    <property type="component" value="Unassembled WGS sequence"/>
</dbReference>
<accession>A0A4U5PK47</accession>
<keyword evidence="2" id="KW-0732">Signal</keyword>
<protein>
    <recommendedName>
        <fullName evidence="5">GOLD domain-containing protein</fullName>
    </recommendedName>
</protein>
<organism evidence="3 4">
    <name type="scientific">Steinernema carpocapsae</name>
    <name type="common">Entomopathogenic nematode</name>
    <dbReference type="NCBI Taxonomy" id="34508"/>
    <lineage>
        <taxon>Eukaryota</taxon>
        <taxon>Metazoa</taxon>
        <taxon>Ecdysozoa</taxon>
        <taxon>Nematoda</taxon>
        <taxon>Chromadorea</taxon>
        <taxon>Rhabditida</taxon>
        <taxon>Tylenchina</taxon>
        <taxon>Panagrolaimomorpha</taxon>
        <taxon>Strongyloidoidea</taxon>
        <taxon>Steinernematidae</taxon>
        <taxon>Steinernema</taxon>
    </lineage>
</organism>
<reference evidence="3 4" key="2">
    <citation type="journal article" date="2019" name="G3 (Bethesda)">
        <title>Hybrid Assembly of the Genome of the Entomopathogenic Nematode Steinernema carpocapsae Identifies the X-Chromosome.</title>
        <authorList>
            <person name="Serra L."/>
            <person name="Macchietto M."/>
            <person name="Macias-Munoz A."/>
            <person name="McGill C.J."/>
            <person name="Rodriguez I.M."/>
            <person name="Rodriguez B."/>
            <person name="Murad R."/>
            <person name="Mortazavi A."/>
        </authorList>
    </citation>
    <scope>NUCLEOTIDE SEQUENCE [LARGE SCALE GENOMIC DNA]</scope>
    <source>
        <strain evidence="3 4">ALL</strain>
    </source>
</reference>